<keyword evidence="2" id="KW-1185">Reference proteome</keyword>
<comment type="caution">
    <text evidence="1">The sequence shown here is derived from an EMBL/GenBank/DDBJ whole genome shotgun (WGS) entry which is preliminary data.</text>
</comment>
<organism evidence="1 2">
    <name type="scientific">Mycoplasma testudineum</name>
    <dbReference type="NCBI Taxonomy" id="244584"/>
    <lineage>
        <taxon>Bacteria</taxon>
        <taxon>Bacillati</taxon>
        <taxon>Mycoplasmatota</taxon>
        <taxon>Mollicutes</taxon>
        <taxon>Mycoplasmataceae</taxon>
        <taxon>Mycoplasma</taxon>
    </lineage>
</organism>
<dbReference type="AlphaFoldDB" id="A0A4R6IE36"/>
<dbReference type="EMBL" id="SNWN01000010">
    <property type="protein sequence ID" value="TDO20530.1"/>
    <property type="molecule type" value="Genomic_DNA"/>
</dbReference>
<reference evidence="1 2" key="1">
    <citation type="submission" date="2019-03" db="EMBL/GenBank/DDBJ databases">
        <title>Genomic Encyclopedia of Archaeal and Bacterial Type Strains, Phase II (KMG-II): from individual species to whole genera.</title>
        <authorList>
            <person name="Goeker M."/>
        </authorList>
    </citation>
    <scope>NUCLEOTIDE SEQUENCE [LARGE SCALE GENOMIC DNA]</scope>
    <source>
        <strain evidence="1 2">ATCC 700618</strain>
    </source>
</reference>
<gene>
    <name evidence="1" type="ORF">EI74_0366</name>
</gene>
<name>A0A4R6IE36_9MOLU</name>
<protein>
    <submittedName>
        <fullName evidence="1">Uncharacterized protein</fullName>
    </submittedName>
</protein>
<accession>A0A4R6IE36</accession>
<dbReference type="Proteomes" id="UP000295518">
    <property type="component" value="Unassembled WGS sequence"/>
</dbReference>
<evidence type="ECO:0000313" key="1">
    <source>
        <dbReference type="EMBL" id="TDO20530.1"/>
    </source>
</evidence>
<evidence type="ECO:0000313" key="2">
    <source>
        <dbReference type="Proteomes" id="UP000295518"/>
    </source>
</evidence>
<proteinExistence type="predicted"/>
<dbReference type="OrthoDB" id="399731at2"/>
<sequence>MSKKSQKSEAIQETNTFEINNISSTDEFARFDRTAEQVFKDEPKLEGDDELAQLEKESVVIKTKSNSSYKSVEDRKSYEEIINQTTEIHASQKYAEAEMERIATDSMARQEKLKDLEEKLIDYNRKPLSGLDSYDSYALVLNKAEWNFNELKERNTAFSVVDMALQTHLYLYDGEIISIEKIESVIREFIQSVALRMASGNAVLLNPILIMDTVRFDNTSVLPIIVANPKLMSPMNIIEWTSVVKDSSKDKMKIIDVYLKMLENALSNGHEVEFFENSLIVRNIEGIHSLFMHTSAAQWFRGLISRDYINNISKDKIEQ</sequence>
<dbReference type="RefSeq" id="WP_094254533.1">
    <property type="nucleotide sequence ID" value="NZ_NNCE01000002.1"/>
</dbReference>